<evidence type="ECO:0000256" key="3">
    <source>
        <dbReference type="SAM" id="MobiDB-lite"/>
    </source>
</evidence>
<feature type="compositionally biased region" description="Polar residues" evidence="3">
    <location>
        <begin position="1"/>
        <end position="10"/>
    </location>
</feature>
<accession>A0AA94XX77</accession>
<gene>
    <name evidence="4" type="ORF">NUH22_15445</name>
</gene>
<dbReference type="AlphaFoldDB" id="A0AA94XX77"/>
<dbReference type="SUPFAM" id="SSF51735">
    <property type="entry name" value="NAD(P)-binding Rossmann-fold domains"/>
    <property type="match status" value="1"/>
</dbReference>
<name>A0AA94XX77_9MICC</name>
<feature type="compositionally biased region" description="Basic and acidic residues" evidence="3">
    <location>
        <begin position="37"/>
        <end position="47"/>
    </location>
</feature>
<organism evidence="4 5">
    <name type="scientific">Glutamicibacter halophytocola</name>
    <dbReference type="NCBI Taxonomy" id="1933880"/>
    <lineage>
        <taxon>Bacteria</taxon>
        <taxon>Bacillati</taxon>
        <taxon>Actinomycetota</taxon>
        <taxon>Actinomycetes</taxon>
        <taxon>Micrococcales</taxon>
        <taxon>Micrococcaceae</taxon>
        <taxon>Glutamicibacter</taxon>
    </lineage>
</organism>
<dbReference type="PANTHER" id="PTHR48107">
    <property type="entry name" value="NADPH-DEPENDENT ALDEHYDE REDUCTASE-LIKE PROTEIN, CHLOROPLASTIC-RELATED"/>
    <property type="match status" value="1"/>
</dbReference>
<comment type="similarity">
    <text evidence="1">Belongs to the short-chain dehydrogenases/reductases (SDR) family.</text>
</comment>
<feature type="region of interest" description="Disordered" evidence="3">
    <location>
        <begin position="1"/>
        <end position="47"/>
    </location>
</feature>
<evidence type="ECO:0000256" key="1">
    <source>
        <dbReference type="ARBA" id="ARBA00006484"/>
    </source>
</evidence>
<keyword evidence="2" id="KW-0560">Oxidoreductase</keyword>
<dbReference type="EMBL" id="CP102487">
    <property type="protein sequence ID" value="UUX58672.1"/>
    <property type="molecule type" value="Genomic_DNA"/>
</dbReference>
<dbReference type="InterPro" id="IPR020904">
    <property type="entry name" value="Sc_DH/Rdtase_CS"/>
</dbReference>
<evidence type="ECO:0000313" key="5">
    <source>
        <dbReference type="Proteomes" id="UP001060018"/>
    </source>
</evidence>
<protein>
    <submittedName>
        <fullName evidence="4">SDR family oxidoreductase</fullName>
    </submittedName>
</protein>
<dbReference type="PROSITE" id="PS00061">
    <property type="entry name" value="ADH_SHORT"/>
    <property type="match status" value="1"/>
</dbReference>
<dbReference type="RefSeq" id="WP_195180946.1">
    <property type="nucleotide sequence ID" value="NZ_CP102487.1"/>
</dbReference>
<dbReference type="Proteomes" id="UP001060018">
    <property type="component" value="Chromosome"/>
</dbReference>
<sequence>MSENSPQSSRAGKERISPPEQRQPEPGLDQKLQPTADHGERSYQGRDRLAGKRALITGGDSGIGAAVAIAFAREGADVALAYLPSEEPDAQAIAAVLDDAGIDVHRLPGDLRDHGYRDSLVDEASAALGGLDILVNNAGKQISVESLEELSDEQVEATFDVNIFAMFALSRAALKVLPEGGSIINTTSIQAFDPSDHLMDYAATKGAISNFTKSLASQAAKRGIRVNAVAPGPIWTPLQPSDGQPIEALPEFGHDTWLGRAGQPVEVAPAYVFLASDDASYVVGSTMHVNGGKNQP</sequence>
<evidence type="ECO:0000313" key="4">
    <source>
        <dbReference type="EMBL" id="UUX58672.1"/>
    </source>
</evidence>
<dbReference type="InterPro" id="IPR036291">
    <property type="entry name" value="NAD(P)-bd_dom_sf"/>
</dbReference>
<dbReference type="InterPro" id="IPR002347">
    <property type="entry name" value="SDR_fam"/>
</dbReference>
<dbReference type="PANTHER" id="PTHR48107:SF16">
    <property type="entry name" value="NADPH-DEPENDENT ALDEHYDE REDUCTASE 1, CHLOROPLASTIC"/>
    <property type="match status" value="1"/>
</dbReference>
<dbReference type="GO" id="GO:0016614">
    <property type="term" value="F:oxidoreductase activity, acting on CH-OH group of donors"/>
    <property type="evidence" value="ECO:0007669"/>
    <property type="project" value="UniProtKB-ARBA"/>
</dbReference>
<dbReference type="PRINTS" id="PR00080">
    <property type="entry name" value="SDRFAMILY"/>
</dbReference>
<dbReference type="PRINTS" id="PR00081">
    <property type="entry name" value="GDHRDH"/>
</dbReference>
<proteinExistence type="inferred from homology"/>
<dbReference type="Gene3D" id="3.40.50.720">
    <property type="entry name" value="NAD(P)-binding Rossmann-like Domain"/>
    <property type="match status" value="1"/>
</dbReference>
<reference evidence="4" key="1">
    <citation type="journal article" date="2022" name="Pest Manag. Sci.">
        <title>Glutamicibacter halophytocola-mediated host fitness of potato tuber moth on Solanaceae crops.</title>
        <authorList>
            <person name="Wang W."/>
            <person name="Xiao G."/>
            <person name="Du G."/>
            <person name="Chang L."/>
            <person name="Yang Y."/>
            <person name="Ye J."/>
            <person name="Chen B."/>
        </authorList>
    </citation>
    <scope>NUCLEOTIDE SEQUENCE</scope>
    <source>
        <strain evidence="4">S2</strain>
    </source>
</reference>
<dbReference type="FunFam" id="3.40.50.720:FF:000097">
    <property type="entry name" value="SDR family oxidoreductase"/>
    <property type="match status" value="1"/>
</dbReference>
<dbReference type="Pfam" id="PF13561">
    <property type="entry name" value="adh_short_C2"/>
    <property type="match status" value="1"/>
</dbReference>
<evidence type="ECO:0000256" key="2">
    <source>
        <dbReference type="ARBA" id="ARBA00023002"/>
    </source>
</evidence>